<feature type="compositionally biased region" description="Polar residues" evidence="1">
    <location>
        <begin position="60"/>
        <end position="72"/>
    </location>
</feature>
<feature type="compositionally biased region" description="Basic and acidic residues" evidence="1">
    <location>
        <begin position="127"/>
        <end position="146"/>
    </location>
</feature>
<feature type="region of interest" description="Disordered" evidence="1">
    <location>
        <begin position="60"/>
        <end position="81"/>
    </location>
</feature>
<proteinExistence type="predicted"/>
<dbReference type="AlphaFoldDB" id="A0AAV2HWE9"/>
<feature type="region of interest" description="Disordered" evidence="1">
    <location>
        <begin position="1"/>
        <end position="30"/>
    </location>
</feature>
<dbReference type="EMBL" id="CAXITT010000256">
    <property type="protein sequence ID" value="CAL1537256.1"/>
    <property type="molecule type" value="Genomic_DNA"/>
</dbReference>
<evidence type="ECO:0000256" key="1">
    <source>
        <dbReference type="SAM" id="MobiDB-lite"/>
    </source>
</evidence>
<evidence type="ECO:0000313" key="2">
    <source>
        <dbReference type="EMBL" id="CAL1537256.1"/>
    </source>
</evidence>
<accession>A0AAV2HWE9</accession>
<protein>
    <submittedName>
        <fullName evidence="2">Uncharacterized protein</fullName>
    </submittedName>
</protein>
<comment type="caution">
    <text evidence="2">The sequence shown here is derived from an EMBL/GenBank/DDBJ whole genome shotgun (WGS) entry which is preliminary data.</text>
</comment>
<feature type="compositionally biased region" description="Basic and acidic residues" evidence="1">
    <location>
        <begin position="334"/>
        <end position="343"/>
    </location>
</feature>
<name>A0AAV2HWE9_LYMST</name>
<feature type="region of interest" description="Disordered" evidence="1">
    <location>
        <begin position="321"/>
        <end position="354"/>
    </location>
</feature>
<dbReference type="Proteomes" id="UP001497497">
    <property type="component" value="Unassembled WGS sequence"/>
</dbReference>
<evidence type="ECO:0000313" key="3">
    <source>
        <dbReference type="Proteomes" id="UP001497497"/>
    </source>
</evidence>
<organism evidence="2 3">
    <name type="scientific">Lymnaea stagnalis</name>
    <name type="common">Great pond snail</name>
    <name type="synonym">Helix stagnalis</name>
    <dbReference type="NCBI Taxonomy" id="6523"/>
    <lineage>
        <taxon>Eukaryota</taxon>
        <taxon>Metazoa</taxon>
        <taxon>Spiralia</taxon>
        <taxon>Lophotrochozoa</taxon>
        <taxon>Mollusca</taxon>
        <taxon>Gastropoda</taxon>
        <taxon>Heterobranchia</taxon>
        <taxon>Euthyneura</taxon>
        <taxon>Panpulmonata</taxon>
        <taxon>Hygrophila</taxon>
        <taxon>Lymnaeoidea</taxon>
        <taxon>Lymnaeidae</taxon>
        <taxon>Lymnaea</taxon>
    </lineage>
</organism>
<reference evidence="2 3" key="1">
    <citation type="submission" date="2024-04" db="EMBL/GenBank/DDBJ databases">
        <authorList>
            <consortium name="Genoscope - CEA"/>
            <person name="William W."/>
        </authorList>
    </citation>
    <scope>NUCLEOTIDE SEQUENCE [LARGE SCALE GENOMIC DNA]</scope>
</reference>
<feature type="compositionally biased region" description="Low complexity" evidence="1">
    <location>
        <begin position="180"/>
        <end position="203"/>
    </location>
</feature>
<gene>
    <name evidence="2" type="ORF">GSLYS_00011169001</name>
</gene>
<feature type="compositionally biased region" description="Polar residues" evidence="1">
    <location>
        <begin position="19"/>
        <end position="30"/>
    </location>
</feature>
<sequence>MKSLSVDSAPLSPPPHTPIDQTSISASNTPTQPVTCAAMVASFSTPTVIFPQSDNLLSISQNTAPRSSSFSSPGRERVSPRTARRKFFEELPTSFPVNQYPIGYQSWPERRNPAPVHMRQQSLPNAEEVRREAEEEHSLVTSRKLEPGGAMRTSASWDAKMHSQAVGQQTSPVSGRAAEADAGPSAGSASISTTPTTPTVAESKTLKHTAKEKRRFFKKSCSLDSTVGSTIASVGVSVMPPGAPTGFTPSDLFAAMKGKLKPVFKRKLADAGPNNSSEPRSPSPLFIQTEVPAAHCTSHGGPTSLLVPVPRVDVSELEESYDQEESQEILTELPSERSRDAHRSLHGKWRSKSADRIQTSVHADVIRPVSGVWKFNETAV</sequence>
<keyword evidence="3" id="KW-1185">Reference proteome</keyword>
<feature type="region of interest" description="Disordered" evidence="1">
    <location>
        <begin position="110"/>
        <end position="212"/>
    </location>
</feature>